<protein>
    <submittedName>
        <fullName evidence="2">Cupin domain-containing protein</fullName>
    </submittedName>
</protein>
<sequence>MMKSSAHPFADAGDIPNNPALPLLLYRNALVQQDGTDRASAFERLFTSHGWGGTWRNGMYPFHHYHSTAHEVLGIASGNVTVQLGGEPGLAVELDTGDAVLIPAGVGHKRLKSSPDLIVVGAYPHGQRWDLIRADDVVDGAAVRARIRSVDIPTEDPISGSKGPLRMHWAAG</sequence>
<dbReference type="Gene3D" id="2.60.120.10">
    <property type="entry name" value="Jelly Rolls"/>
    <property type="match status" value="1"/>
</dbReference>
<dbReference type="AlphaFoldDB" id="A0A9X3E109"/>
<dbReference type="Proteomes" id="UP001144805">
    <property type="component" value="Unassembled WGS sequence"/>
</dbReference>
<gene>
    <name evidence="2" type="ORF">OSH07_09265</name>
</gene>
<organism evidence="2 3">
    <name type="scientific">Kaistia nematophila</name>
    <dbReference type="NCBI Taxonomy" id="2994654"/>
    <lineage>
        <taxon>Bacteria</taxon>
        <taxon>Pseudomonadati</taxon>
        <taxon>Pseudomonadota</taxon>
        <taxon>Alphaproteobacteria</taxon>
        <taxon>Hyphomicrobiales</taxon>
        <taxon>Kaistiaceae</taxon>
        <taxon>Kaistia</taxon>
    </lineage>
</organism>
<dbReference type="InterPro" id="IPR014500">
    <property type="entry name" value="UCP019307_cupin"/>
</dbReference>
<feature type="domain" description="Cupin type-2" evidence="1">
    <location>
        <begin position="63"/>
        <end position="109"/>
    </location>
</feature>
<comment type="caution">
    <text evidence="2">The sequence shown here is derived from an EMBL/GenBank/DDBJ whole genome shotgun (WGS) entry which is preliminary data.</text>
</comment>
<dbReference type="InterPro" id="IPR013096">
    <property type="entry name" value="Cupin_2"/>
</dbReference>
<name>A0A9X3E109_9HYPH</name>
<evidence type="ECO:0000259" key="1">
    <source>
        <dbReference type="Pfam" id="PF07883"/>
    </source>
</evidence>
<dbReference type="SUPFAM" id="SSF51182">
    <property type="entry name" value="RmlC-like cupins"/>
    <property type="match status" value="1"/>
</dbReference>
<dbReference type="CDD" id="cd02219">
    <property type="entry name" value="cupin_YjlB-like"/>
    <property type="match status" value="1"/>
</dbReference>
<dbReference type="PANTHER" id="PTHR36448">
    <property type="entry name" value="BLR7373 PROTEIN"/>
    <property type="match status" value="1"/>
</dbReference>
<evidence type="ECO:0000313" key="3">
    <source>
        <dbReference type="Proteomes" id="UP001144805"/>
    </source>
</evidence>
<dbReference type="InterPro" id="IPR011051">
    <property type="entry name" value="RmlC_Cupin_sf"/>
</dbReference>
<proteinExistence type="predicted"/>
<dbReference type="InterPro" id="IPR047121">
    <property type="entry name" value="YjiB-like"/>
</dbReference>
<dbReference type="Pfam" id="PF07883">
    <property type="entry name" value="Cupin_2"/>
    <property type="match status" value="1"/>
</dbReference>
<dbReference type="PIRSF" id="PIRSF019307">
    <property type="entry name" value="UCP019307"/>
    <property type="match status" value="1"/>
</dbReference>
<dbReference type="EMBL" id="JAPKNK010000003">
    <property type="protein sequence ID" value="MCX5569382.1"/>
    <property type="molecule type" value="Genomic_DNA"/>
</dbReference>
<reference evidence="2" key="1">
    <citation type="submission" date="2022-11" db="EMBL/GenBank/DDBJ databases">
        <title>Biodiversity and phylogenetic relationships of bacteria.</title>
        <authorList>
            <person name="Machado R.A.R."/>
            <person name="Bhat A."/>
            <person name="Loulou A."/>
            <person name="Kallel S."/>
        </authorList>
    </citation>
    <scope>NUCLEOTIDE SEQUENCE</scope>
    <source>
        <strain evidence="2">K-TC2</strain>
    </source>
</reference>
<dbReference type="InterPro" id="IPR014710">
    <property type="entry name" value="RmlC-like_jellyroll"/>
</dbReference>
<keyword evidence="3" id="KW-1185">Reference proteome</keyword>
<dbReference type="PANTHER" id="PTHR36448:SF2">
    <property type="entry name" value="CUPIN TYPE-1 DOMAIN-CONTAINING PROTEIN"/>
    <property type="match status" value="1"/>
</dbReference>
<accession>A0A9X3E109</accession>
<evidence type="ECO:0000313" key="2">
    <source>
        <dbReference type="EMBL" id="MCX5569382.1"/>
    </source>
</evidence>